<protein>
    <submittedName>
        <fullName evidence="1">Uncharacterized protein</fullName>
    </submittedName>
</protein>
<dbReference type="InterPro" id="IPR014729">
    <property type="entry name" value="Rossmann-like_a/b/a_fold"/>
</dbReference>
<organism evidence="1 2">
    <name type="scientific">Granulicella sibirica</name>
    <dbReference type="NCBI Taxonomy" id="2479048"/>
    <lineage>
        <taxon>Bacteria</taxon>
        <taxon>Pseudomonadati</taxon>
        <taxon>Acidobacteriota</taxon>
        <taxon>Terriglobia</taxon>
        <taxon>Terriglobales</taxon>
        <taxon>Acidobacteriaceae</taxon>
        <taxon>Granulicella</taxon>
    </lineage>
</organism>
<dbReference type="InterPro" id="IPR052551">
    <property type="entry name" value="UV-DNA_repair_photolyase"/>
</dbReference>
<dbReference type="Pfam" id="PF04244">
    <property type="entry name" value="DPRP"/>
    <property type="match status" value="1"/>
</dbReference>
<dbReference type="Gene3D" id="3.40.50.620">
    <property type="entry name" value="HUPs"/>
    <property type="match status" value="1"/>
</dbReference>
<dbReference type="AlphaFoldDB" id="A0A4Q0T0Q1"/>
<name>A0A4Q0T0Q1_9BACT</name>
<dbReference type="InterPro" id="IPR036134">
    <property type="entry name" value="Crypto/Photolyase_FAD-like_sf"/>
</dbReference>
<accession>A0A4Q0T0Q1</accession>
<comment type="caution">
    <text evidence="1">The sequence shown here is derived from an EMBL/GenBank/DDBJ whole genome shotgun (WGS) entry which is preliminary data.</text>
</comment>
<keyword evidence="2" id="KW-1185">Reference proteome</keyword>
<gene>
    <name evidence="1" type="ORF">GRAN_4175</name>
</gene>
<dbReference type="PANTHER" id="PTHR38657:SF1">
    <property type="entry name" value="SLR1343 PROTEIN"/>
    <property type="match status" value="1"/>
</dbReference>
<dbReference type="Proteomes" id="UP000289437">
    <property type="component" value="Unassembled WGS sequence"/>
</dbReference>
<dbReference type="SUPFAM" id="SSF48173">
    <property type="entry name" value="Cryptochrome/photolyase FAD-binding domain"/>
    <property type="match status" value="1"/>
</dbReference>
<dbReference type="Gene3D" id="1.10.10.1710">
    <property type="entry name" value="Deoxyribodipyrimidine photolyase-related"/>
    <property type="match status" value="1"/>
</dbReference>
<sequence length="592" mass="66365">MNGNRNSQDVVVACSRGITPGMPSFAEQIAKSAPDAADIKQRRWIYIPYDRYTDRTGPLTEQSAAATGVVIVESTAKALRRPYHKKKLVVLISNMRHFALEQAARGVSVLYVFSPKSHGQALVDVQREHALPELTCMTPAERELRLDLATAIENGLQMKFAEDTTWASRTADFTEVYGTYKPGKSYVMDRFYRKARQKTGILMQNGKPVGGQFSFDADNRNPYKNQIPVPKPPKFRPDPITEEVIAFVGETYAQHFGEIDGFDLPCTQADCDLMWRFALEHLLPHFGPFEDAMRDDHGQLFHSKTSVLLNLGRLLALDLVRDVAQAAEAGAIPLASAEGFIRQLLGWREFMRHLHGETDGYRLLAGHVPQEHRRFTQEVSPDRTEEATKAYASAISKADPYAGARPSALGASLPLPAVYWGVKSGLHCMDTVVAQVIQEGWSHHITRLMVLSNLANLCGFSPRELTDWFWFAYVDAYDWVVEPNVLGMATYADGGLTATKPYVSGAAYINRMSNFCGHCQYDPKKSTGPGSCPFTSLYWTFLERNQDILAGNFRLQMPYNTLRKKPAQELMQLRARAEEAIAHLQSFKRPAY</sequence>
<proteinExistence type="predicted"/>
<evidence type="ECO:0000313" key="1">
    <source>
        <dbReference type="EMBL" id="RXH55071.1"/>
    </source>
</evidence>
<reference evidence="1 2" key="1">
    <citation type="submission" date="2018-11" db="EMBL/GenBank/DDBJ databases">
        <authorList>
            <person name="Mardanov A.V."/>
            <person name="Ravin N.V."/>
            <person name="Dedysh S.N."/>
        </authorList>
    </citation>
    <scope>NUCLEOTIDE SEQUENCE [LARGE SCALE GENOMIC DNA]</scope>
    <source>
        <strain evidence="1 2">AF10</strain>
    </source>
</reference>
<dbReference type="InterPro" id="IPR007357">
    <property type="entry name" value="PhrB-like"/>
</dbReference>
<dbReference type="Gene3D" id="1.10.579.10">
    <property type="entry name" value="DNA Cyclobutane Dipyrimidine Photolyase, subunit A, domain 3"/>
    <property type="match status" value="1"/>
</dbReference>
<dbReference type="PANTHER" id="PTHR38657">
    <property type="entry name" value="SLR1343 PROTEIN"/>
    <property type="match status" value="1"/>
</dbReference>
<dbReference type="EMBL" id="RDSM01000003">
    <property type="protein sequence ID" value="RXH55071.1"/>
    <property type="molecule type" value="Genomic_DNA"/>
</dbReference>
<dbReference type="Gene3D" id="1.25.40.80">
    <property type="match status" value="1"/>
</dbReference>
<evidence type="ECO:0000313" key="2">
    <source>
        <dbReference type="Proteomes" id="UP000289437"/>
    </source>
</evidence>
<reference evidence="2" key="2">
    <citation type="submission" date="2019-02" db="EMBL/GenBank/DDBJ databases">
        <title>Granulicella sibirica sp. nov., a psychrotolerant acidobacterium isolated from an organic soil layer in forested tundra, West Siberia.</title>
        <authorList>
            <person name="Oshkin I.Y."/>
            <person name="Kulichevskaya I.S."/>
            <person name="Rijpstra W.I.C."/>
            <person name="Sinninghe Damste J.S."/>
            <person name="Rakitin A.L."/>
            <person name="Ravin N.V."/>
            <person name="Dedysh S.N."/>
        </authorList>
    </citation>
    <scope>NUCLEOTIDE SEQUENCE [LARGE SCALE GENOMIC DNA]</scope>
    <source>
        <strain evidence="2">AF10</strain>
    </source>
</reference>